<dbReference type="GO" id="GO:0005524">
    <property type="term" value="F:ATP binding"/>
    <property type="evidence" value="ECO:0007669"/>
    <property type="project" value="UniProtKB-KW"/>
</dbReference>
<comment type="subunit">
    <text evidence="3">Heterotetramer of subunits RFC2, RFC3, RFC4 and RFC5 that can form a complex with RFC1.</text>
</comment>
<dbReference type="GO" id="GO:0005634">
    <property type="term" value="C:nucleus"/>
    <property type="evidence" value="ECO:0007669"/>
    <property type="project" value="UniProtKB-SubCell"/>
</dbReference>
<dbReference type="FunFam" id="3.40.50.300:FF:000129">
    <property type="entry name" value="Replication factor C subunit 5"/>
    <property type="match status" value="1"/>
</dbReference>
<keyword evidence="5" id="KW-0547">Nucleotide-binding</keyword>
<evidence type="ECO:0000256" key="4">
    <source>
        <dbReference type="ARBA" id="ARBA00022705"/>
    </source>
</evidence>
<keyword evidence="10" id="KW-1185">Reference proteome</keyword>
<organism evidence="9 10">
    <name type="scientific">Bathycoccus prasinos</name>
    <dbReference type="NCBI Taxonomy" id="41875"/>
    <lineage>
        <taxon>Eukaryota</taxon>
        <taxon>Viridiplantae</taxon>
        <taxon>Chlorophyta</taxon>
        <taxon>Mamiellophyceae</taxon>
        <taxon>Mamiellales</taxon>
        <taxon>Bathycoccaceae</taxon>
        <taxon>Bathycoccus</taxon>
    </lineage>
</organism>
<dbReference type="GO" id="GO:0005663">
    <property type="term" value="C:DNA replication factor C complex"/>
    <property type="evidence" value="ECO:0007669"/>
    <property type="project" value="TreeGrafter"/>
</dbReference>
<dbReference type="InterPro" id="IPR003959">
    <property type="entry name" value="ATPase_AAA_core"/>
</dbReference>
<comment type="similarity">
    <text evidence="2">Belongs to the activator 1 small subunits family.</text>
</comment>
<dbReference type="GO" id="GO:0006261">
    <property type="term" value="P:DNA-templated DNA replication"/>
    <property type="evidence" value="ECO:0007669"/>
    <property type="project" value="TreeGrafter"/>
</dbReference>
<dbReference type="SUPFAM" id="SSF48019">
    <property type="entry name" value="post-AAA+ oligomerization domain-like"/>
    <property type="match status" value="1"/>
</dbReference>
<dbReference type="RefSeq" id="XP_007509300.1">
    <property type="nucleotide sequence ID" value="XM_007509238.1"/>
</dbReference>
<dbReference type="CDD" id="cd00009">
    <property type="entry name" value="AAA"/>
    <property type="match status" value="1"/>
</dbReference>
<evidence type="ECO:0000259" key="8">
    <source>
        <dbReference type="SMART" id="SM00382"/>
    </source>
</evidence>
<feature type="domain" description="AAA+ ATPase" evidence="8">
    <location>
        <begin position="55"/>
        <end position="182"/>
    </location>
</feature>
<dbReference type="AlphaFoldDB" id="K8ENE6"/>
<gene>
    <name evidence="9" type="ordered locus">Bathy14g02160</name>
</gene>
<dbReference type="InterPro" id="IPR050238">
    <property type="entry name" value="DNA_Rep/Repair_Clamp_Loader"/>
</dbReference>
<keyword evidence="6" id="KW-0067">ATP-binding</keyword>
<comment type="subcellular location">
    <subcellularLocation>
        <location evidence="1">Nucleus</location>
    </subcellularLocation>
</comment>
<keyword evidence="7" id="KW-0539">Nucleus</keyword>
<dbReference type="EMBL" id="FO082265">
    <property type="protein sequence ID" value="CCO19757.1"/>
    <property type="molecule type" value="Genomic_DNA"/>
</dbReference>
<reference evidence="9 10" key="1">
    <citation type="submission" date="2011-10" db="EMBL/GenBank/DDBJ databases">
        <authorList>
            <person name="Genoscope - CEA"/>
        </authorList>
    </citation>
    <scope>NUCLEOTIDE SEQUENCE [LARGE SCALE GENOMIC DNA]</scope>
    <source>
        <strain evidence="9 10">RCC 1105</strain>
    </source>
</reference>
<dbReference type="GO" id="GO:0006281">
    <property type="term" value="P:DNA repair"/>
    <property type="evidence" value="ECO:0007669"/>
    <property type="project" value="TreeGrafter"/>
</dbReference>
<dbReference type="Gene3D" id="1.20.272.10">
    <property type="match status" value="1"/>
</dbReference>
<dbReference type="GO" id="GO:0016887">
    <property type="term" value="F:ATP hydrolysis activity"/>
    <property type="evidence" value="ECO:0007669"/>
    <property type="project" value="InterPro"/>
</dbReference>
<dbReference type="Gene3D" id="3.40.50.300">
    <property type="entry name" value="P-loop containing nucleotide triphosphate hydrolases"/>
    <property type="match status" value="1"/>
</dbReference>
<keyword evidence="4" id="KW-0235">DNA replication</keyword>
<dbReference type="Pfam" id="PF00004">
    <property type="entry name" value="AAA"/>
    <property type="match status" value="1"/>
</dbReference>
<evidence type="ECO:0000256" key="3">
    <source>
        <dbReference type="ARBA" id="ARBA00011480"/>
    </source>
</evidence>
<protein>
    <submittedName>
        <fullName evidence="9">Replication factor C small subunit</fullName>
    </submittedName>
</protein>
<dbReference type="OrthoDB" id="4199794at2759"/>
<name>K8ENE6_9CHLO</name>
<evidence type="ECO:0000256" key="1">
    <source>
        <dbReference type="ARBA" id="ARBA00004123"/>
    </source>
</evidence>
<dbReference type="CDD" id="cd18140">
    <property type="entry name" value="HLD_clamp_RFC"/>
    <property type="match status" value="1"/>
</dbReference>
<evidence type="ECO:0000256" key="2">
    <source>
        <dbReference type="ARBA" id="ARBA00005378"/>
    </source>
</evidence>
<dbReference type="STRING" id="41875.K8ENE6"/>
<dbReference type="PANTHER" id="PTHR11669:SF9">
    <property type="entry name" value="REPLICATION FACTOR C SUBUNIT 5"/>
    <property type="match status" value="1"/>
</dbReference>
<dbReference type="GeneID" id="19011992"/>
<dbReference type="GO" id="GO:0003689">
    <property type="term" value="F:DNA clamp loader activity"/>
    <property type="evidence" value="ECO:0007669"/>
    <property type="project" value="TreeGrafter"/>
</dbReference>
<sequence>MPPEKGHDTKNVIVSDKVSMSNQMWVEKYRPKSLDEIAAHADIVATIRQLTHDKKLPHLLLYGPPGTGKTSIILALARELYSTSFTQMALELNASDERGIDVVREEIQAFASTLRASSFGFKLVILDESDSMTKDAQFALRRIIERYTKYTRFCLICNFPSKIIPALQSRCTKFRLEALQFEDIRNKIQLVSSAENLKITEEGILAVCRVGCGDMRKSLNILQSAHLASKDVIDEDLVYAVTGKPLPVNMGNLCDSLLTLPFKEAVIVLVERKIIEGLTLSDIVEAMMAYVSQLHISSFFRTEFLRQLSEIDRCMTCCMGERIQLLTIVSIFSKLKSQINQ</sequence>
<dbReference type="InterPro" id="IPR027417">
    <property type="entry name" value="P-loop_NTPase"/>
</dbReference>
<dbReference type="InterPro" id="IPR013748">
    <property type="entry name" value="Rep_factorC_C"/>
</dbReference>
<dbReference type="NCBIfam" id="NF001679">
    <property type="entry name" value="PRK00440.1"/>
    <property type="match status" value="1"/>
</dbReference>
<dbReference type="InterPro" id="IPR003593">
    <property type="entry name" value="AAA+_ATPase"/>
</dbReference>
<dbReference type="eggNOG" id="KOG0990">
    <property type="taxonomic scope" value="Eukaryota"/>
</dbReference>
<dbReference type="Gene3D" id="1.10.8.60">
    <property type="match status" value="1"/>
</dbReference>
<evidence type="ECO:0000256" key="5">
    <source>
        <dbReference type="ARBA" id="ARBA00022741"/>
    </source>
</evidence>
<dbReference type="InterPro" id="IPR047854">
    <property type="entry name" value="RFC_lid"/>
</dbReference>
<dbReference type="InterPro" id="IPR008921">
    <property type="entry name" value="DNA_pol3_clamp-load_cplx_C"/>
</dbReference>
<evidence type="ECO:0000313" key="10">
    <source>
        <dbReference type="Proteomes" id="UP000198341"/>
    </source>
</evidence>
<accession>K8ENE6</accession>
<evidence type="ECO:0000256" key="7">
    <source>
        <dbReference type="ARBA" id="ARBA00023242"/>
    </source>
</evidence>
<dbReference type="Proteomes" id="UP000198341">
    <property type="component" value="Chromosome 14"/>
</dbReference>
<dbReference type="GO" id="GO:0003677">
    <property type="term" value="F:DNA binding"/>
    <property type="evidence" value="ECO:0007669"/>
    <property type="project" value="InterPro"/>
</dbReference>
<dbReference type="Pfam" id="PF08542">
    <property type="entry name" value="Rep_fac_C"/>
    <property type="match status" value="1"/>
</dbReference>
<proteinExistence type="inferred from homology"/>
<evidence type="ECO:0000313" key="9">
    <source>
        <dbReference type="EMBL" id="CCO19757.1"/>
    </source>
</evidence>
<dbReference type="KEGG" id="bpg:Bathy14g02160"/>
<dbReference type="SMART" id="SM00382">
    <property type="entry name" value="AAA"/>
    <property type="match status" value="1"/>
</dbReference>
<dbReference type="PANTHER" id="PTHR11669">
    <property type="entry name" value="REPLICATION FACTOR C / DNA POLYMERASE III GAMMA-TAU SUBUNIT"/>
    <property type="match status" value="1"/>
</dbReference>
<dbReference type="SUPFAM" id="SSF52540">
    <property type="entry name" value="P-loop containing nucleoside triphosphate hydrolases"/>
    <property type="match status" value="1"/>
</dbReference>
<evidence type="ECO:0000256" key="6">
    <source>
        <dbReference type="ARBA" id="ARBA00022840"/>
    </source>
</evidence>